<evidence type="ECO:0000313" key="4">
    <source>
        <dbReference type="Proteomes" id="UP000054477"/>
    </source>
</evidence>
<protein>
    <submittedName>
        <fullName evidence="3">Uncharacterized protein</fullName>
    </submittedName>
</protein>
<dbReference type="HOGENOM" id="CLU_031061_0_0_1"/>
<dbReference type="STRING" id="1095629.A0A0C9Y1E3"/>
<feature type="coiled-coil region" evidence="1">
    <location>
        <begin position="277"/>
        <end position="307"/>
    </location>
</feature>
<dbReference type="OrthoDB" id="2505754at2759"/>
<keyword evidence="4" id="KW-1185">Reference proteome</keyword>
<feature type="region of interest" description="Disordered" evidence="2">
    <location>
        <begin position="436"/>
        <end position="455"/>
    </location>
</feature>
<feature type="compositionally biased region" description="Polar residues" evidence="2">
    <location>
        <begin position="368"/>
        <end position="380"/>
    </location>
</feature>
<evidence type="ECO:0000256" key="1">
    <source>
        <dbReference type="SAM" id="Coils"/>
    </source>
</evidence>
<feature type="coiled-coil region" evidence="1">
    <location>
        <begin position="89"/>
        <end position="151"/>
    </location>
</feature>
<keyword evidence="1" id="KW-0175">Coiled coil</keyword>
<feature type="region of interest" description="Disordered" evidence="2">
    <location>
        <begin position="188"/>
        <end position="251"/>
    </location>
</feature>
<feature type="compositionally biased region" description="Polar residues" evidence="2">
    <location>
        <begin position="196"/>
        <end position="207"/>
    </location>
</feature>
<gene>
    <name evidence="3" type="ORF">K443DRAFT_149534</name>
</gene>
<reference evidence="3 4" key="1">
    <citation type="submission" date="2014-04" db="EMBL/GenBank/DDBJ databases">
        <authorList>
            <consortium name="DOE Joint Genome Institute"/>
            <person name="Kuo A."/>
            <person name="Kohler A."/>
            <person name="Nagy L.G."/>
            <person name="Floudas D."/>
            <person name="Copeland A."/>
            <person name="Barry K.W."/>
            <person name="Cichocki N."/>
            <person name="Veneault-Fourrey C."/>
            <person name="LaButti K."/>
            <person name="Lindquist E.A."/>
            <person name="Lipzen A."/>
            <person name="Lundell T."/>
            <person name="Morin E."/>
            <person name="Murat C."/>
            <person name="Sun H."/>
            <person name="Tunlid A."/>
            <person name="Henrissat B."/>
            <person name="Grigoriev I.V."/>
            <person name="Hibbett D.S."/>
            <person name="Martin F."/>
            <person name="Nordberg H.P."/>
            <person name="Cantor M.N."/>
            <person name="Hua S.X."/>
        </authorList>
    </citation>
    <scope>NUCLEOTIDE SEQUENCE [LARGE SCALE GENOMIC DNA]</scope>
    <source>
        <strain evidence="3 4">LaAM-08-1</strain>
    </source>
</reference>
<dbReference type="AlphaFoldDB" id="A0A0C9Y1E3"/>
<organism evidence="3 4">
    <name type="scientific">Laccaria amethystina LaAM-08-1</name>
    <dbReference type="NCBI Taxonomy" id="1095629"/>
    <lineage>
        <taxon>Eukaryota</taxon>
        <taxon>Fungi</taxon>
        <taxon>Dikarya</taxon>
        <taxon>Basidiomycota</taxon>
        <taxon>Agaricomycotina</taxon>
        <taxon>Agaricomycetes</taxon>
        <taxon>Agaricomycetidae</taxon>
        <taxon>Agaricales</taxon>
        <taxon>Agaricineae</taxon>
        <taxon>Hydnangiaceae</taxon>
        <taxon>Laccaria</taxon>
    </lineage>
</organism>
<accession>A0A0C9Y1E3</accession>
<name>A0A0C9Y1E3_9AGAR</name>
<feature type="region of interest" description="Disordered" evidence="2">
    <location>
        <begin position="367"/>
        <end position="392"/>
    </location>
</feature>
<proteinExistence type="predicted"/>
<dbReference type="Proteomes" id="UP000054477">
    <property type="component" value="Unassembled WGS sequence"/>
</dbReference>
<sequence>MTTFNDHDQNTHQVEFDAPLSAEVALGGITEKKHFSIDLSLELERQLEHMESPPITPAHDLTAGETRQKHEALDPEILAHIVMQLRHSLLEVTKERDELVKMLATANAEEASAKDALQLMTDKATQMDEELKEVRKQVKEHEEAVVCLRSKVEESRLHSRRGVMRLQTENRRQSMAPLDLPRTVSLSAFAGPPSSKRASFTPLTGTSAGRPGHRRISSITDTTQGGFLSPSLDLPPSPNPQTLAYPPDTALPPNSRRYSGLLGRQSPPHGEIPDPTAAELETLRKELKAVKDELEASQVELAEANEAKEASDTCAKALREFIAENNIGADSSSVKLSLPPVTANGDEVKASAVGWGFKLWGGGVDSPLKSSTATPTNPASFASPSITSTPTLPATAPLSRKLGGFFGSRGSISSTHSASPSLPALQPNTGVRDSAYSFSDTSSVAEPVSPGSDIHGLGTHIVVRDVTNLSDAGSETRSLKIQLM</sequence>
<feature type="compositionally biased region" description="Low complexity" evidence="2">
    <location>
        <begin position="382"/>
        <end position="392"/>
    </location>
</feature>
<evidence type="ECO:0000256" key="2">
    <source>
        <dbReference type="SAM" id="MobiDB-lite"/>
    </source>
</evidence>
<dbReference type="EMBL" id="KN838545">
    <property type="protein sequence ID" value="KIK07739.1"/>
    <property type="molecule type" value="Genomic_DNA"/>
</dbReference>
<reference evidence="4" key="2">
    <citation type="submission" date="2015-01" db="EMBL/GenBank/DDBJ databases">
        <title>Evolutionary Origins and Diversification of the Mycorrhizal Mutualists.</title>
        <authorList>
            <consortium name="DOE Joint Genome Institute"/>
            <consortium name="Mycorrhizal Genomics Consortium"/>
            <person name="Kohler A."/>
            <person name="Kuo A."/>
            <person name="Nagy L.G."/>
            <person name="Floudas D."/>
            <person name="Copeland A."/>
            <person name="Barry K.W."/>
            <person name="Cichocki N."/>
            <person name="Veneault-Fourrey C."/>
            <person name="LaButti K."/>
            <person name="Lindquist E.A."/>
            <person name="Lipzen A."/>
            <person name="Lundell T."/>
            <person name="Morin E."/>
            <person name="Murat C."/>
            <person name="Riley R."/>
            <person name="Ohm R."/>
            <person name="Sun H."/>
            <person name="Tunlid A."/>
            <person name="Henrissat B."/>
            <person name="Grigoriev I.V."/>
            <person name="Hibbett D.S."/>
            <person name="Martin F."/>
        </authorList>
    </citation>
    <scope>NUCLEOTIDE SEQUENCE [LARGE SCALE GENOMIC DNA]</scope>
    <source>
        <strain evidence="4">LaAM-08-1</strain>
    </source>
</reference>
<feature type="compositionally biased region" description="Polar residues" evidence="2">
    <location>
        <begin position="217"/>
        <end position="226"/>
    </location>
</feature>
<evidence type="ECO:0000313" key="3">
    <source>
        <dbReference type="EMBL" id="KIK07739.1"/>
    </source>
</evidence>